<evidence type="ECO:0000313" key="5">
    <source>
        <dbReference type="Proteomes" id="UP000006729"/>
    </source>
</evidence>
<reference evidence="4 5" key="1">
    <citation type="journal article" date="2006" name="Science">
        <title>The genome of black cottonwood, Populus trichocarpa (Torr. &amp; Gray).</title>
        <authorList>
            <person name="Tuskan G.A."/>
            <person name="Difazio S."/>
            <person name="Jansson S."/>
            <person name="Bohlmann J."/>
            <person name="Grigoriev I."/>
            <person name="Hellsten U."/>
            <person name="Putnam N."/>
            <person name="Ralph S."/>
            <person name="Rombauts S."/>
            <person name="Salamov A."/>
            <person name="Schein J."/>
            <person name="Sterck L."/>
            <person name="Aerts A."/>
            <person name="Bhalerao R.R."/>
            <person name="Bhalerao R.P."/>
            <person name="Blaudez D."/>
            <person name="Boerjan W."/>
            <person name="Brun A."/>
            <person name="Brunner A."/>
            <person name="Busov V."/>
            <person name="Campbell M."/>
            <person name="Carlson J."/>
            <person name="Chalot M."/>
            <person name="Chapman J."/>
            <person name="Chen G.L."/>
            <person name="Cooper D."/>
            <person name="Coutinho P.M."/>
            <person name="Couturier J."/>
            <person name="Covert S."/>
            <person name="Cronk Q."/>
            <person name="Cunningham R."/>
            <person name="Davis J."/>
            <person name="Degroeve S."/>
            <person name="Dejardin A."/>
            <person name="Depamphilis C."/>
            <person name="Detter J."/>
            <person name="Dirks B."/>
            <person name="Dubchak I."/>
            <person name="Duplessis S."/>
            <person name="Ehlting J."/>
            <person name="Ellis B."/>
            <person name="Gendler K."/>
            <person name="Goodstein D."/>
            <person name="Gribskov M."/>
            <person name="Grimwood J."/>
            <person name="Groover A."/>
            <person name="Gunter L."/>
            <person name="Hamberger B."/>
            <person name="Heinze B."/>
            <person name="Helariutta Y."/>
            <person name="Henrissat B."/>
            <person name="Holligan D."/>
            <person name="Holt R."/>
            <person name="Huang W."/>
            <person name="Islam-Faridi N."/>
            <person name="Jones S."/>
            <person name="Jones-Rhoades M."/>
            <person name="Jorgensen R."/>
            <person name="Joshi C."/>
            <person name="Kangasjarvi J."/>
            <person name="Karlsson J."/>
            <person name="Kelleher C."/>
            <person name="Kirkpatrick R."/>
            <person name="Kirst M."/>
            <person name="Kohler A."/>
            <person name="Kalluri U."/>
            <person name="Larimer F."/>
            <person name="Leebens-Mack J."/>
            <person name="Leple J.C."/>
            <person name="Locascio P."/>
            <person name="Lou Y."/>
            <person name="Lucas S."/>
            <person name="Martin F."/>
            <person name="Montanini B."/>
            <person name="Napoli C."/>
            <person name="Nelson D.R."/>
            <person name="Nelson C."/>
            <person name="Nieminen K."/>
            <person name="Nilsson O."/>
            <person name="Pereda V."/>
            <person name="Peter G."/>
            <person name="Philippe R."/>
            <person name="Pilate G."/>
            <person name="Poliakov A."/>
            <person name="Razumovskaya J."/>
            <person name="Richardson P."/>
            <person name="Rinaldi C."/>
            <person name="Ritland K."/>
            <person name="Rouze P."/>
            <person name="Ryaboy D."/>
            <person name="Schmutz J."/>
            <person name="Schrader J."/>
            <person name="Segerman B."/>
            <person name="Shin H."/>
            <person name="Siddiqui A."/>
            <person name="Sterky F."/>
            <person name="Terry A."/>
            <person name="Tsai C.J."/>
            <person name="Uberbacher E."/>
            <person name="Unneberg P."/>
            <person name="Vahala J."/>
            <person name="Wall K."/>
            <person name="Wessler S."/>
            <person name="Yang G."/>
            <person name="Yin T."/>
            <person name="Douglas C."/>
            <person name="Marra M."/>
            <person name="Sandberg G."/>
            <person name="Van de Peer Y."/>
            <person name="Rokhsar D."/>
        </authorList>
    </citation>
    <scope>NUCLEOTIDE SEQUENCE [LARGE SCALE GENOMIC DNA]</scope>
    <source>
        <strain evidence="5">cv. Nisqually</strain>
    </source>
</reference>
<evidence type="ECO:0000256" key="2">
    <source>
        <dbReference type="ARBA" id="ARBA00008440"/>
    </source>
</evidence>
<comment type="similarity">
    <text evidence="2">Belongs to the HAK/KUP transporter (TC 2.A.72.3) family.</text>
</comment>
<dbReference type="AlphaFoldDB" id="U7DXU8"/>
<dbReference type="GO" id="GO:0015079">
    <property type="term" value="F:potassium ion transmembrane transporter activity"/>
    <property type="evidence" value="ECO:0007669"/>
    <property type="project" value="InterPro"/>
</dbReference>
<dbReference type="InterPro" id="IPR003855">
    <property type="entry name" value="K+_transporter"/>
</dbReference>
<dbReference type="Pfam" id="PF02705">
    <property type="entry name" value="K_trans"/>
    <property type="match status" value="1"/>
</dbReference>
<protein>
    <recommendedName>
        <fullName evidence="3">K+ potassium transporter integral membrane domain-containing protein</fullName>
    </recommendedName>
</protein>
<dbReference type="HOGENOM" id="CLU_2175388_0_0_1"/>
<feature type="domain" description="K+ potassium transporter integral membrane" evidence="3">
    <location>
        <begin position="12"/>
        <end position="77"/>
    </location>
</feature>
<proteinExistence type="inferred from homology"/>
<dbReference type="InParanoid" id="U7DXU8"/>
<name>U7DXU8_POPTR</name>
<dbReference type="EMBL" id="CM009297">
    <property type="protein sequence ID" value="PNT26108.1"/>
    <property type="molecule type" value="Genomic_DNA"/>
</dbReference>
<dbReference type="InterPro" id="IPR053951">
    <property type="entry name" value="K_trans_N"/>
</dbReference>
<accession>U7DXU8</accession>
<evidence type="ECO:0000259" key="3">
    <source>
        <dbReference type="Pfam" id="PF02705"/>
    </source>
</evidence>
<dbReference type="PANTHER" id="PTHR30540:SF117">
    <property type="entry name" value="POTASSIUM TRANSPORTER"/>
    <property type="match status" value="1"/>
</dbReference>
<evidence type="ECO:0000313" key="4">
    <source>
        <dbReference type="EMBL" id="PNT26108.1"/>
    </source>
</evidence>
<evidence type="ECO:0000256" key="1">
    <source>
        <dbReference type="ARBA" id="ARBA00004651"/>
    </source>
</evidence>
<dbReference type="STRING" id="3694.U7DXU8"/>
<dbReference type="Proteomes" id="UP000006729">
    <property type="component" value="Chromosome 8"/>
</dbReference>
<sequence length="110" mass="12327">MQGKHWFGVLHLAFQCIGVVFGDLGASPLYVLGSTFPNGIQDPDDILGVLSVIIYFILTITVRKYTFMVLSVNNNGDDKLKCHSIVHNLLIFLYIYVESLHLIPLSTLFI</sequence>
<keyword evidence="5" id="KW-1185">Reference proteome</keyword>
<organism evidence="4 5">
    <name type="scientific">Populus trichocarpa</name>
    <name type="common">Western balsam poplar</name>
    <name type="synonym">Populus balsamifera subsp. trichocarpa</name>
    <dbReference type="NCBI Taxonomy" id="3694"/>
    <lineage>
        <taxon>Eukaryota</taxon>
        <taxon>Viridiplantae</taxon>
        <taxon>Streptophyta</taxon>
        <taxon>Embryophyta</taxon>
        <taxon>Tracheophyta</taxon>
        <taxon>Spermatophyta</taxon>
        <taxon>Magnoliopsida</taxon>
        <taxon>eudicotyledons</taxon>
        <taxon>Gunneridae</taxon>
        <taxon>Pentapetalae</taxon>
        <taxon>rosids</taxon>
        <taxon>fabids</taxon>
        <taxon>Malpighiales</taxon>
        <taxon>Salicaceae</taxon>
        <taxon>Saliceae</taxon>
        <taxon>Populus</taxon>
    </lineage>
</organism>
<dbReference type="PANTHER" id="PTHR30540">
    <property type="entry name" value="OSMOTIC STRESS POTASSIUM TRANSPORTER"/>
    <property type="match status" value="1"/>
</dbReference>
<comment type="subcellular location">
    <subcellularLocation>
        <location evidence="1">Cell membrane</location>
        <topology evidence="1">Multi-pass membrane protein</topology>
    </subcellularLocation>
</comment>
<gene>
    <name evidence="4" type="ORF">POPTR_008G221800</name>
</gene>
<dbReference type="GO" id="GO:0005886">
    <property type="term" value="C:plasma membrane"/>
    <property type="evidence" value="ECO:0007669"/>
    <property type="project" value="UniProtKB-SubCell"/>
</dbReference>